<gene>
    <name evidence="1" type="ORF">QQ91_0018240</name>
</gene>
<dbReference type="AlphaFoldDB" id="A0ABD4T8D0"/>
<dbReference type="Proteomes" id="UP000031561">
    <property type="component" value="Unassembled WGS sequence"/>
</dbReference>
<organism evidence="1 2">
    <name type="scientific">Lyngbya confervoides BDU141951</name>
    <dbReference type="NCBI Taxonomy" id="1574623"/>
    <lineage>
        <taxon>Bacteria</taxon>
        <taxon>Bacillati</taxon>
        <taxon>Cyanobacteriota</taxon>
        <taxon>Cyanophyceae</taxon>
        <taxon>Oscillatoriophycideae</taxon>
        <taxon>Oscillatoriales</taxon>
        <taxon>Microcoleaceae</taxon>
        <taxon>Lyngbya</taxon>
    </lineage>
</organism>
<name>A0ABD4T8D0_9CYAN</name>
<protein>
    <submittedName>
        <fullName evidence="1">Uncharacterized protein</fullName>
    </submittedName>
</protein>
<evidence type="ECO:0000313" key="1">
    <source>
        <dbReference type="EMBL" id="MCM1984765.1"/>
    </source>
</evidence>
<comment type="caution">
    <text evidence="1">The sequence shown here is derived from an EMBL/GenBank/DDBJ whole genome shotgun (WGS) entry which is preliminary data.</text>
</comment>
<evidence type="ECO:0000313" key="2">
    <source>
        <dbReference type="Proteomes" id="UP000031561"/>
    </source>
</evidence>
<dbReference type="RefSeq" id="WP_166277017.1">
    <property type="nucleotide sequence ID" value="NZ_JTHE03000104.1"/>
</dbReference>
<keyword evidence="2" id="KW-1185">Reference proteome</keyword>
<reference evidence="1 2" key="1">
    <citation type="journal article" date="2015" name="Genome Announc.">
        <title>Draft Genome Sequence of Filamentous Marine Cyanobacterium Lyngbya confervoides Strain BDU141951.</title>
        <authorList>
            <person name="Chandrababunaidu M.M."/>
            <person name="Sen D."/>
            <person name="Tripathy S."/>
        </authorList>
    </citation>
    <scope>NUCLEOTIDE SEQUENCE [LARGE SCALE GENOMIC DNA]</scope>
    <source>
        <strain evidence="1 2">BDU141951</strain>
    </source>
</reference>
<accession>A0ABD4T8D0</accession>
<proteinExistence type="predicted"/>
<sequence length="125" mass="13623">MTPDIYQDVTVQLTRSPQSLSQLHELIQELGSDWSVDQLQLFLTCMAGVDLTAEGQVRLGAKSPQEALLEAVVNVVKSRGGKPIPAAQVLRLLPGQFTTSEAQIKALVKTSRELELFGPGLLRLK</sequence>
<dbReference type="EMBL" id="JTHE03000104">
    <property type="protein sequence ID" value="MCM1984765.1"/>
    <property type="molecule type" value="Genomic_DNA"/>
</dbReference>